<dbReference type="EMBL" id="JBHTBQ010000035">
    <property type="protein sequence ID" value="MFC7421589.1"/>
    <property type="molecule type" value="Genomic_DNA"/>
</dbReference>
<dbReference type="SUPFAM" id="SSF46689">
    <property type="entry name" value="Homeodomain-like"/>
    <property type="match status" value="1"/>
</dbReference>
<evidence type="ECO:0000313" key="1">
    <source>
        <dbReference type="EMBL" id="MFC7421589.1"/>
    </source>
</evidence>
<comment type="caution">
    <text evidence="1">The sequence shown here is derived from an EMBL/GenBank/DDBJ whole genome shotgun (WGS) entry which is preliminary data.</text>
</comment>
<dbReference type="InterPro" id="IPR002514">
    <property type="entry name" value="Transposase_8"/>
</dbReference>
<dbReference type="Proteomes" id="UP001596473">
    <property type="component" value="Unassembled WGS sequence"/>
</dbReference>
<evidence type="ECO:0000313" key="2">
    <source>
        <dbReference type="Proteomes" id="UP001596473"/>
    </source>
</evidence>
<organism evidence="1 2">
    <name type="scientific">Iodobacter arcticus</name>
    <dbReference type="NCBI Taxonomy" id="590593"/>
    <lineage>
        <taxon>Bacteria</taxon>
        <taxon>Pseudomonadati</taxon>
        <taxon>Pseudomonadota</taxon>
        <taxon>Betaproteobacteria</taxon>
        <taxon>Neisseriales</taxon>
        <taxon>Chitinibacteraceae</taxon>
        <taxon>Iodobacter</taxon>
    </lineage>
</organism>
<reference evidence="2" key="1">
    <citation type="journal article" date="2019" name="Int. J. Syst. Evol. Microbiol.">
        <title>The Global Catalogue of Microorganisms (GCM) 10K type strain sequencing project: providing services to taxonomists for standard genome sequencing and annotation.</title>
        <authorList>
            <consortium name="The Broad Institute Genomics Platform"/>
            <consortium name="The Broad Institute Genome Sequencing Center for Infectious Disease"/>
            <person name="Wu L."/>
            <person name="Ma J."/>
        </authorList>
    </citation>
    <scope>NUCLEOTIDE SEQUENCE [LARGE SCALE GENOMIC DNA]</scope>
    <source>
        <strain evidence="2">CCUG 62945</strain>
    </source>
</reference>
<dbReference type="InterPro" id="IPR009057">
    <property type="entry name" value="Homeodomain-like_sf"/>
</dbReference>
<dbReference type="RefSeq" id="WP_380189128.1">
    <property type="nucleotide sequence ID" value="NZ_JBHTBQ010000035.1"/>
</dbReference>
<gene>
    <name evidence="1" type="ORF">ACFQNF_17130</name>
</gene>
<protein>
    <submittedName>
        <fullName evidence="1">Transposase</fullName>
    </submittedName>
</protein>
<proteinExistence type="predicted"/>
<accession>A0ABW2R2V6</accession>
<sequence>MAKHHPYELILEIIKQAEAGATSSELSREYGINNSVISKWRVKYKGMDLAMMVERKRLILENIANKIRQAKQSVVAVPAEIKKKKLKPLLQPCSPYFSATPQAVQEGVQSWKNLQTSKAPSAQLIESRLQIIHDLAKAWDGECLSREYKNKVAYMSFRCGKGHAFESNARRLLYGNFCTVCYRAKPEGLKKLQDVAAARGWQSLATEYKDCKTPVAWRCDQGHEVKATLESIKKGMGCMQCHKNRRWYTLEKIQAIAKLRGGLCLSDQYTTYAPMLWQCKRGHIWKAVASKVVCGTWCRVCGNIDRITRPNSKAWRKYPDVV</sequence>
<dbReference type="Pfam" id="PF01527">
    <property type="entry name" value="HTH_Tnp_1"/>
    <property type="match status" value="1"/>
</dbReference>
<name>A0ABW2R2V6_9NEIS</name>
<keyword evidence="2" id="KW-1185">Reference proteome</keyword>